<feature type="transmembrane region" description="Helical" evidence="1">
    <location>
        <begin position="235"/>
        <end position="257"/>
    </location>
</feature>
<feature type="transmembrane region" description="Helical" evidence="1">
    <location>
        <begin position="20"/>
        <end position="39"/>
    </location>
</feature>
<keyword evidence="3" id="KW-1185">Reference proteome</keyword>
<sequence>MTNFFNPYGNRLPLSGLSTIIYFSLVTLTVLSCVLLWFLKSSVKKQYSMHSTILGMRKITFWRVFGLLTIIFAMGRSVVLAVNDFPNLWEVIPLHLCRTAIFLIGIILIFNKLHWIKYFGSISLLGAFIAISYPGAGQNIGVDSFYFWDYYVAHTFLCLITSYLIIVVKAKYTFKDTIVTINIIFVYCVILFVINYITDISNSVPERWKANYLYLGLTQSKQDISFLAQILVWPYNFFIVTGVLIAYIPISILIWCLQNKLNIRLENKKLKISIRHSRTWRKYKKSMIHYWENHWITKLHRRRINKEASA</sequence>
<dbReference type="RefSeq" id="WP_129623003.1">
    <property type="nucleotide sequence ID" value="NZ_LR215043.1"/>
</dbReference>
<organism evidence="2 3">
    <name type="scientific">Mycoplasmopsis columbinasalis</name>
    <dbReference type="NCBI Taxonomy" id="114880"/>
    <lineage>
        <taxon>Bacteria</taxon>
        <taxon>Bacillati</taxon>
        <taxon>Mycoplasmatota</taxon>
        <taxon>Mycoplasmoidales</taxon>
        <taxon>Metamycoplasmataceae</taxon>
        <taxon>Mycoplasmopsis</taxon>
    </lineage>
</organism>
<protein>
    <submittedName>
        <fullName evidence="2">Predicted integral membrane protein</fullName>
    </submittedName>
</protein>
<keyword evidence="1" id="KW-1133">Transmembrane helix</keyword>
<dbReference type="KEGG" id="mcob:NCTC10184_00384"/>
<feature type="transmembrane region" description="Helical" evidence="1">
    <location>
        <begin position="91"/>
        <end position="111"/>
    </location>
</feature>
<accession>A0A449BAU9</accession>
<feature type="transmembrane region" description="Helical" evidence="1">
    <location>
        <begin position="178"/>
        <end position="198"/>
    </location>
</feature>
<dbReference type="AlphaFoldDB" id="A0A449BAU9"/>
<feature type="transmembrane region" description="Helical" evidence="1">
    <location>
        <begin position="60"/>
        <end position="79"/>
    </location>
</feature>
<dbReference type="EMBL" id="LR215043">
    <property type="protein sequence ID" value="VEU78157.1"/>
    <property type="molecule type" value="Genomic_DNA"/>
</dbReference>
<dbReference type="Pfam" id="PF14808">
    <property type="entry name" value="TMEM164"/>
    <property type="match status" value="1"/>
</dbReference>
<feature type="transmembrane region" description="Helical" evidence="1">
    <location>
        <begin position="118"/>
        <end position="136"/>
    </location>
</feature>
<dbReference type="OrthoDB" id="401241at2"/>
<proteinExistence type="predicted"/>
<gene>
    <name evidence="2" type="ORF">NCTC10184_00384</name>
</gene>
<dbReference type="Proteomes" id="UP000290876">
    <property type="component" value="Chromosome"/>
</dbReference>
<keyword evidence="1" id="KW-0812">Transmembrane</keyword>
<keyword evidence="1" id="KW-0472">Membrane</keyword>
<evidence type="ECO:0000313" key="3">
    <source>
        <dbReference type="Proteomes" id="UP000290876"/>
    </source>
</evidence>
<evidence type="ECO:0000313" key="2">
    <source>
        <dbReference type="EMBL" id="VEU78157.1"/>
    </source>
</evidence>
<evidence type="ECO:0000256" key="1">
    <source>
        <dbReference type="SAM" id="Phobius"/>
    </source>
</evidence>
<reference evidence="2 3" key="1">
    <citation type="submission" date="2019-01" db="EMBL/GenBank/DDBJ databases">
        <authorList>
            <consortium name="Pathogen Informatics"/>
        </authorList>
    </citation>
    <scope>NUCLEOTIDE SEQUENCE [LARGE SCALE GENOMIC DNA]</scope>
    <source>
        <strain evidence="2 3">NCTC10184</strain>
    </source>
</reference>
<name>A0A449BAU9_9BACT</name>
<feature type="transmembrane region" description="Helical" evidence="1">
    <location>
        <begin position="148"/>
        <end position="166"/>
    </location>
</feature>